<proteinExistence type="inferred from homology"/>
<dbReference type="PANTHER" id="PTHR47107:SF1">
    <property type="entry name" value="CERAMIDE-BINDING PROTEIN SVF1-RELATED"/>
    <property type="match status" value="1"/>
</dbReference>
<comment type="similarity">
    <text evidence="2">Belongs to the SVF1 family.</text>
</comment>
<dbReference type="Proteomes" id="UP000002624">
    <property type="component" value="Unassembled WGS sequence"/>
</dbReference>
<dbReference type="OMA" id="AFWPRCV"/>
<reference evidence="7" key="1">
    <citation type="submission" date="2009-05" db="EMBL/GenBank/DDBJ databases">
        <title>The genome sequence of Ajellomyces capsulatus strain H143.</title>
        <authorList>
            <person name="Champion M."/>
            <person name="Cuomo C.A."/>
            <person name="Ma L.-J."/>
            <person name="Henn M.R."/>
            <person name="Sil A."/>
            <person name="Goldman B."/>
            <person name="Young S.K."/>
            <person name="Kodira C.D."/>
            <person name="Zeng Q."/>
            <person name="Koehrsen M."/>
            <person name="Alvarado L."/>
            <person name="Berlin A.M."/>
            <person name="Borenstein D."/>
            <person name="Chen Z."/>
            <person name="Engels R."/>
            <person name="Freedman E."/>
            <person name="Gellesch M."/>
            <person name="Goldberg J."/>
            <person name="Griggs A."/>
            <person name="Gujja S."/>
            <person name="Heiman D.I."/>
            <person name="Hepburn T.A."/>
            <person name="Howarth C."/>
            <person name="Jen D."/>
            <person name="Larson L."/>
            <person name="Lewis B."/>
            <person name="Mehta T."/>
            <person name="Park D."/>
            <person name="Pearson M."/>
            <person name="Roberts A."/>
            <person name="Saif S."/>
            <person name="Shea T.D."/>
            <person name="Shenoy N."/>
            <person name="Sisk P."/>
            <person name="Stolte C."/>
            <person name="Sykes S."/>
            <person name="Walk T."/>
            <person name="White J."/>
            <person name="Yandava C."/>
            <person name="Klein B."/>
            <person name="McEwen J.G."/>
            <person name="Puccia R."/>
            <person name="Goldman G.H."/>
            <person name="Felipe M.S."/>
            <person name="Nino-Vega G."/>
            <person name="San-Blas G."/>
            <person name="Taylor J.W."/>
            <person name="Mendoza L."/>
            <person name="Galagan J.E."/>
            <person name="Nusbaum C."/>
            <person name="Birren B.W."/>
        </authorList>
    </citation>
    <scope>NUCLEOTIDE SEQUENCE [LARGE SCALE GENOMIC DNA]</scope>
    <source>
        <strain evidence="7">H143</strain>
    </source>
</reference>
<dbReference type="GO" id="GO:0006979">
    <property type="term" value="P:response to oxidative stress"/>
    <property type="evidence" value="ECO:0007669"/>
    <property type="project" value="InterPro"/>
</dbReference>
<dbReference type="VEuPathDB" id="FungiDB:HCDG_06886"/>
<dbReference type="InterPro" id="IPR013931">
    <property type="entry name" value="Svf1-like_N"/>
</dbReference>
<evidence type="ECO:0000313" key="7">
    <source>
        <dbReference type="Proteomes" id="UP000002624"/>
    </source>
</evidence>
<feature type="domain" description="Svf1-like N-terminal" evidence="4">
    <location>
        <begin position="2"/>
        <end position="103"/>
    </location>
</feature>
<dbReference type="HOGENOM" id="CLU_030205_3_0_1"/>
<dbReference type="Pfam" id="PF08622">
    <property type="entry name" value="Svf1"/>
    <property type="match status" value="1"/>
</dbReference>
<evidence type="ECO:0000256" key="1">
    <source>
        <dbReference type="ARBA" id="ARBA00004496"/>
    </source>
</evidence>
<organism evidence="6 7">
    <name type="scientific">Ajellomyces capsulatus (strain H143)</name>
    <name type="common">Darling's disease fungus</name>
    <name type="synonym">Histoplasma capsulatum</name>
    <dbReference type="NCBI Taxonomy" id="544712"/>
    <lineage>
        <taxon>Eukaryota</taxon>
        <taxon>Fungi</taxon>
        <taxon>Dikarya</taxon>
        <taxon>Ascomycota</taxon>
        <taxon>Pezizomycotina</taxon>
        <taxon>Eurotiomycetes</taxon>
        <taxon>Eurotiomycetidae</taxon>
        <taxon>Onygenales</taxon>
        <taxon>Ajellomycetaceae</taxon>
        <taxon>Histoplasma</taxon>
    </lineage>
</organism>
<dbReference type="Pfam" id="PF17187">
    <property type="entry name" value="Svf1_C"/>
    <property type="match status" value="1"/>
</dbReference>
<dbReference type="SUPFAM" id="SSF159245">
    <property type="entry name" value="AttH-like"/>
    <property type="match status" value="1"/>
</dbReference>
<dbReference type="STRING" id="544712.C6HL05"/>
<dbReference type="OrthoDB" id="2590239at2759"/>
<evidence type="ECO:0000313" key="6">
    <source>
        <dbReference type="EMBL" id="EER38942.1"/>
    </source>
</evidence>
<dbReference type="GO" id="GO:0005737">
    <property type="term" value="C:cytoplasm"/>
    <property type="evidence" value="ECO:0007669"/>
    <property type="project" value="UniProtKB-SubCell"/>
</dbReference>
<evidence type="ECO:0000256" key="3">
    <source>
        <dbReference type="ARBA" id="ARBA00022490"/>
    </source>
</evidence>
<feature type="domain" description="Svf1-like C-terminal" evidence="5">
    <location>
        <begin position="105"/>
        <end position="254"/>
    </location>
</feature>
<dbReference type="InterPro" id="IPR051385">
    <property type="entry name" value="Ceramide-binding_SVF1"/>
</dbReference>
<dbReference type="InterPro" id="IPR033394">
    <property type="entry name" value="Svf1-like_C"/>
</dbReference>
<evidence type="ECO:0000259" key="4">
    <source>
        <dbReference type="Pfam" id="PF08622"/>
    </source>
</evidence>
<dbReference type="PANTHER" id="PTHR47107">
    <property type="entry name" value="SVF1-LIKE PROTEIN YDR222W-RELATED"/>
    <property type="match status" value="1"/>
</dbReference>
<evidence type="ECO:0000259" key="5">
    <source>
        <dbReference type="Pfam" id="PF17187"/>
    </source>
</evidence>
<comment type="subcellular location">
    <subcellularLocation>
        <location evidence="1">Cytoplasm</location>
    </subcellularLocation>
</comment>
<protein>
    <submittedName>
        <fullName evidence="6">Svf1 family protein</fullName>
    </submittedName>
</protein>
<evidence type="ECO:0000256" key="2">
    <source>
        <dbReference type="ARBA" id="ARBA00009069"/>
    </source>
</evidence>
<dbReference type="EMBL" id="GG692430">
    <property type="protein sequence ID" value="EER38942.1"/>
    <property type="molecule type" value="Genomic_DNA"/>
</dbReference>
<keyword evidence="3" id="KW-0963">Cytoplasm</keyword>
<dbReference type="AlphaFoldDB" id="C6HL05"/>
<name>C6HL05_AJECH</name>
<gene>
    <name evidence="6" type="ORF">HCDG_06886</name>
</gene>
<accession>C6HL05</accession>
<sequence>MFDEDMLSFGGDNIALTLNADGDTYSIKSAINEDSLVNINLKRAAPGFAVGQNGTSNFGTDPENPWGSMRHVFWPRCTVEGTIVTPEREIDFKGHGLFIHALQGMKPHHLAARWNFGTFQSPTYSAVFMEYTTPPSYGSTIVSGQSSLRSMSIRRDTYNDWPEPKSIKFPWDGKSKDGKAVEAVLEGSLGERLDRVDVMAEVPGFIKSIVGSVAGTKPYIYQFSPQEKLSLNIRVGDTEDTEQGTLYSEATFIS</sequence>